<proteinExistence type="predicted"/>
<dbReference type="Proteomes" id="UP000051790">
    <property type="component" value="Unassembled WGS sequence"/>
</dbReference>
<dbReference type="PATRIC" id="fig|1423769.4.peg.1347"/>
<dbReference type="AlphaFoldDB" id="A0A0R1QHI3"/>
<reference evidence="1 2" key="1">
    <citation type="journal article" date="2015" name="Genome Announc.">
        <title>Expanding the biotechnology potential of lactobacilli through comparative genomics of 213 strains and associated genera.</title>
        <authorList>
            <person name="Sun Z."/>
            <person name="Harris H.M."/>
            <person name="McCann A."/>
            <person name="Guo C."/>
            <person name="Argimon S."/>
            <person name="Zhang W."/>
            <person name="Yang X."/>
            <person name="Jeffery I.B."/>
            <person name="Cooney J.C."/>
            <person name="Kagawa T.F."/>
            <person name="Liu W."/>
            <person name="Song Y."/>
            <person name="Salvetti E."/>
            <person name="Wrobel A."/>
            <person name="Rasinkangas P."/>
            <person name="Parkhill J."/>
            <person name="Rea M.C."/>
            <person name="O'Sullivan O."/>
            <person name="Ritari J."/>
            <person name="Douillard F.P."/>
            <person name="Paul Ross R."/>
            <person name="Yang R."/>
            <person name="Briner A.E."/>
            <person name="Felis G.E."/>
            <person name="de Vos W.M."/>
            <person name="Barrangou R."/>
            <person name="Klaenhammer T.R."/>
            <person name="Caufield P.W."/>
            <person name="Cui Y."/>
            <person name="Zhang H."/>
            <person name="O'Toole P.W."/>
        </authorList>
    </citation>
    <scope>NUCLEOTIDE SEQUENCE [LARGE SCALE GENOMIC DNA]</scope>
    <source>
        <strain evidence="1 2">DSM 13343</strain>
    </source>
</reference>
<dbReference type="OrthoDB" id="2294492at2"/>
<dbReference type="RefSeq" id="WP_152164730.1">
    <property type="nucleotide sequence ID" value="NZ_AZEU01000164.1"/>
</dbReference>
<name>A0A0R1QHI3_9LACO</name>
<gene>
    <name evidence="1" type="ORF">FD01_GL001248</name>
</gene>
<protein>
    <submittedName>
        <fullName evidence="1">Uncharacterized protein</fullName>
    </submittedName>
</protein>
<keyword evidence="2" id="KW-1185">Reference proteome</keyword>
<sequence>MIQMYMGLMVAVSVVFFSQSFSLSLVDIDIYLICLISAWIFGQRLQRDNKRLLTIMWTLADEMGYTAADLKRLSGKYGEVDLTLTRPERMAFFPGARVIQAVTCKMQIEQTQREVEARHLA</sequence>
<dbReference type="EMBL" id="AZEU01000164">
    <property type="protein sequence ID" value="KRL44253.1"/>
    <property type="molecule type" value="Genomic_DNA"/>
</dbReference>
<evidence type="ECO:0000313" key="2">
    <source>
        <dbReference type="Proteomes" id="UP000051790"/>
    </source>
</evidence>
<organism evidence="1 2">
    <name type="scientific">Lacticaseibacillus manihotivorans DSM 13343 = JCM 12514</name>
    <dbReference type="NCBI Taxonomy" id="1423769"/>
    <lineage>
        <taxon>Bacteria</taxon>
        <taxon>Bacillati</taxon>
        <taxon>Bacillota</taxon>
        <taxon>Bacilli</taxon>
        <taxon>Lactobacillales</taxon>
        <taxon>Lactobacillaceae</taxon>
        <taxon>Lacticaseibacillus</taxon>
    </lineage>
</organism>
<comment type="caution">
    <text evidence="1">The sequence shown here is derived from an EMBL/GenBank/DDBJ whole genome shotgun (WGS) entry which is preliminary data.</text>
</comment>
<evidence type="ECO:0000313" key="1">
    <source>
        <dbReference type="EMBL" id="KRL44253.1"/>
    </source>
</evidence>
<accession>A0A0R1QHI3</accession>